<reference evidence="4 5" key="1">
    <citation type="journal article" date="2018" name="Environ. Microbiol.">
        <title>Isolation and genomic characterization of Novimethylophilus kurashikiensis gen. nov. sp. nov., a new lanthanide-dependent methylotrophic species of Methylophilaceae.</title>
        <authorList>
            <person name="Lv H."/>
            <person name="Sahin N."/>
            <person name="Tani A."/>
        </authorList>
    </citation>
    <scope>NUCLEOTIDE SEQUENCE [LARGE SCALE GENOMIC DNA]</scope>
    <source>
        <strain evidence="4 5">La2-4</strain>
    </source>
</reference>
<dbReference type="RefSeq" id="WP_109016182.1">
    <property type="nucleotide sequence ID" value="NZ_BDOQ01000013.1"/>
</dbReference>
<sequence>MNFQIKHAVAAVILAGIFGGAQAATVSLNGASFPYDLGADPTAANSYSVTHDAGSFSDVFNFTLSQASDTISSAVSLYLPGINGSSAFYNITNGTLSLYQGGSNTLLGSTNWGSTNGVLSVNNVAAGSYYWKVAGDAVGLNGGVYLYAADTAPVPEPSTYLMMLLGLGFLGFVAKRQLGNLSMGTPLGMA</sequence>
<dbReference type="NCBIfam" id="TIGR02595">
    <property type="entry name" value="PEP_CTERM"/>
    <property type="match status" value="1"/>
</dbReference>
<organism evidence="4 5">
    <name type="scientific">Novimethylophilus kurashikiensis</name>
    <dbReference type="NCBI Taxonomy" id="1825523"/>
    <lineage>
        <taxon>Bacteria</taxon>
        <taxon>Pseudomonadati</taxon>
        <taxon>Pseudomonadota</taxon>
        <taxon>Betaproteobacteria</taxon>
        <taxon>Nitrosomonadales</taxon>
        <taxon>Methylophilaceae</taxon>
        <taxon>Novimethylophilus</taxon>
    </lineage>
</organism>
<accession>A0A2R5FDY1</accession>
<keyword evidence="1" id="KW-1133">Transmembrane helix</keyword>
<keyword evidence="5" id="KW-1185">Reference proteome</keyword>
<dbReference type="Pfam" id="PF07589">
    <property type="entry name" value="PEP-CTERM"/>
    <property type="match status" value="1"/>
</dbReference>
<feature type="domain" description="Ice-binding protein C-terminal" evidence="3">
    <location>
        <begin position="153"/>
        <end position="176"/>
    </location>
</feature>
<feature type="chain" id="PRO_5015350360" description="Ice-binding protein C-terminal domain-containing protein" evidence="2">
    <location>
        <begin position="24"/>
        <end position="190"/>
    </location>
</feature>
<dbReference type="NCBIfam" id="NF038126">
    <property type="entry name" value="PEP_CTERM_FxDxF"/>
    <property type="match status" value="1"/>
</dbReference>
<gene>
    <name evidence="4" type="ORF">NMK_2614</name>
</gene>
<name>A0A2R5FDY1_9PROT</name>
<evidence type="ECO:0000313" key="5">
    <source>
        <dbReference type="Proteomes" id="UP000245081"/>
    </source>
</evidence>
<dbReference type="EMBL" id="BDOQ01000013">
    <property type="protein sequence ID" value="GBG15013.1"/>
    <property type="molecule type" value="Genomic_DNA"/>
</dbReference>
<evidence type="ECO:0000256" key="1">
    <source>
        <dbReference type="SAM" id="Phobius"/>
    </source>
</evidence>
<dbReference type="OrthoDB" id="6399769at2"/>
<comment type="caution">
    <text evidence="4">The sequence shown here is derived from an EMBL/GenBank/DDBJ whole genome shotgun (WGS) entry which is preliminary data.</text>
</comment>
<proteinExistence type="predicted"/>
<evidence type="ECO:0000313" key="4">
    <source>
        <dbReference type="EMBL" id="GBG15013.1"/>
    </source>
</evidence>
<feature type="signal peptide" evidence="2">
    <location>
        <begin position="1"/>
        <end position="23"/>
    </location>
</feature>
<evidence type="ECO:0000256" key="2">
    <source>
        <dbReference type="SAM" id="SignalP"/>
    </source>
</evidence>
<dbReference type="AlphaFoldDB" id="A0A2R5FDY1"/>
<keyword evidence="1" id="KW-0472">Membrane</keyword>
<evidence type="ECO:0000259" key="3">
    <source>
        <dbReference type="Pfam" id="PF07589"/>
    </source>
</evidence>
<feature type="transmembrane region" description="Helical" evidence="1">
    <location>
        <begin position="157"/>
        <end position="174"/>
    </location>
</feature>
<protein>
    <recommendedName>
        <fullName evidence="3">Ice-binding protein C-terminal domain-containing protein</fullName>
    </recommendedName>
</protein>
<keyword evidence="1" id="KW-0812">Transmembrane</keyword>
<dbReference type="Proteomes" id="UP000245081">
    <property type="component" value="Unassembled WGS sequence"/>
</dbReference>
<dbReference type="InterPro" id="IPR013424">
    <property type="entry name" value="Ice-binding_C"/>
</dbReference>
<keyword evidence="2" id="KW-0732">Signal</keyword>